<dbReference type="EMBL" id="JANVFO010000085">
    <property type="protein sequence ID" value="KAJ3715272.1"/>
    <property type="molecule type" value="Genomic_DNA"/>
</dbReference>
<dbReference type="AlphaFoldDB" id="A0AA38J8C4"/>
<reference evidence="1" key="1">
    <citation type="submission" date="2022-08" db="EMBL/GenBank/DDBJ databases">
        <authorList>
            <consortium name="DOE Joint Genome Institute"/>
            <person name="Min B."/>
            <person name="Sierra-Patev S."/>
            <person name="Naranjo-Ortiz M."/>
            <person name="Looney B."/>
            <person name="Konkel Z."/>
            <person name="Slot J.C."/>
            <person name="Sakamoto Y."/>
            <person name="Steenwyk J.L."/>
            <person name="Rokas A."/>
            <person name="Carro J."/>
            <person name="Camarero S."/>
            <person name="Ferreira P."/>
            <person name="Molpeceres G."/>
            <person name="Ruiz-duenas F.J."/>
            <person name="Serrano A."/>
            <person name="Henrissat B."/>
            <person name="Drula E."/>
            <person name="Hughes K.W."/>
            <person name="Mata J.L."/>
            <person name="Ishikawa N.K."/>
            <person name="Vargas-Isla R."/>
            <person name="Ushijima S."/>
            <person name="Smith C.A."/>
            <person name="Ahrendt S."/>
            <person name="Andreopoulos W."/>
            <person name="He G."/>
            <person name="LaButti K."/>
            <person name="Lipzen A."/>
            <person name="Ng V."/>
            <person name="Riley R."/>
            <person name="Sandor L."/>
            <person name="Barry K."/>
            <person name="Martinez A.T."/>
            <person name="Xiao Y."/>
            <person name="Gibbons J.G."/>
            <person name="Terashima K."/>
            <person name="Hibbett D.S."/>
            <person name="Grigoriev I.V."/>
        </authorList>
    </citation>
    <scope>NUCLEOTIDE SEQUENCE</scope>
    <source>
        <strain evidence="1">ET3784</strain>
    </source>
</reference>
<keyword evidence="2" id="KW-1185">Reference proteome</keyword>
<evidence type="ECO:0000313" key="2">
    <source>
        <dbReference type="Proteomes" id="UP001176059"/>
    </source>
</evidence>
<name>A0AA38J8C4_9AGAR</name>
<reference evidence="1" key="2">
    <citation type="journal article" date="2023" name="Proc. Natl. Acad. Sci. U.S.A.">
        <title>A global phylogenomic analysis of the shiitake genus Lentinula.</title>
        <authorList>
            <person name="Sierra-Patev S."/>
            <person name="Min B."/>
            <person name="Naranjo-Ortiz M."/>
            <person name="Looney B."/>
            <person name="Konkel Z."/>
            <person name="Slot J.C."/>
            <person name="Sakamoto Y."/>
            <person name="Steenwyk J.L."/>
            <person name="Rokas A."/>
            <person name="Carro J."/>
            <person name="Camarero S."/>
            <person name="Ferreira P."/>
            <person name="Molpeceres G."/>
            <person name="Ruiz-Duenas F.J."/>
            <person name="Serrano A."/>
            <person name="Henrissat B."/>
            <person name="Drula E."/>
            <person name="Hughes K.W."/>
            <person name="Mata J.L."/>
            <person name="Ishikawa N.K."/>
            <person name="Vargas-Isla R."/>
            <person name="Ushijima S."/>
            <person name="Smith C.A."/>
            <person name="Donoghue J."/>
            <person name="Ahrendt S."/>
            <person name="Andreopoulos W."/>
            <person name="He G."/>
            <person name="LaButti K."/>
            <person name="Lipzen A."/>
            <person name="Ng V."/>
            <person name="Riley R."/>
            <person name="Sandor L."/>
            <person name="Barry K."/>
            <person name="Martinez A.T."/>
            <person name="Xiao Y."/>
            <person name="Gibbons J.G."/>
            <person name="Terashima K."/>
            <person name="Grigoriev I.V."/>
            <person name="Hibbett D."/>
        </authorList>
    </citation>
    <scope>NUCLEOTIDE SEQUENCE</scope>
    <source>
        <strain evidence="1">ET3784</strain>
    </source>
</reference>
<sequence length="162" mass="17101">MAITPEHLSPGYSITGAETKSLKDFIFDAASKYKQGGPGEKTDPVLATHCSILAVQPERITIEVPEAPDEVPSVGTVAVTQGCTRKSYTVLGSMMGLQRSFRQCSLHVIWVSLRGAVLEDSMGLGGQSMFMDTHSAPVVDTDGISGAHVVPGAQGSALFTFM</sequence>
<accession>A0AA38J8C4</accession>
<evidence type="ECO:0000313" key="1">
    <source>
        <dbReference type="EMBL" id="KAJ3715272.1"/>
    </source>
</evidence>
<protein>
    <submittedName>
        <fullName evidence="1">Uncharacterized protein</fullName>
    </submittedName>
</protein>
<dbReference type="Proteomes" id="UP001176059">
    <property type="component" value="Unassembled WGS sequence"/>
</dbReference>
<proteinExistence type="predicted"/>
<comment type="caution">
    <text evidence="1">The sequence shown here is derived from an EMBL/GenBank/DDBJ whole genome shotgun (WGS) entry which is preliminary data.</text>
</comment>
<organism evidence="1 2">
    <name type="scientific">Lentinula guzmanii</name>
    <dbReference type="NCBI Taxonomy" id="2804957"/>
    <lineage>
        <taxon>Eukaryota</taxon>
        <taxon>Fungi</taxon>
        <taxon>Dikarya</taxon>
        <taxon>Basidiomycota</taxon>
        <taxon>Agaricomycotina</taxon>
        <taxon>Agaricomycetes</taxon>
        <taxon>Agaricomycetidae</taxon>
        <taxon>Agaricales</taxon>
        <taxon>Marasmiineae</taxon>
        <taxon>Omphalotaceae</taxon>
        <taxon>Lentinula</taxon>
    </lineage>
</organism>
<gene>
    <name evidence="1" type="ORF">DFJ43DRAFT_1227840</name>
</gene>